<dbReference type="EMBL" id="JXTB01000188">
    <property type="protein sequence ID" value="PON54897.1"/>
    <property type="molecule type" value="Genomic_DNA"/>
</dbReference>
<evidence type="ECO:0000256" key="1">
    <source>
        <dbReference type="SAM" id="MobiDB-lite"/>
    </source>
</evidence>
<evidence type="ECO:0000313" key="3">
    <source>
        <dbReference type="Proteomes" id="UP000237105"/>
    </source>
</evidence>
<feature type="region of interest" description="Disordered" evidence="1">
    <location>
        <begin position="1"/>
        <end position="34"/>
    </location>
</feature>
<organism evidence="2 3">
    <name type="scientific">Parasponia andersonii</name>
    <name type="common">Sponia andersonii</name>
    <dbReference type="NCBI Taxonomy" id="3476"/>
    <lineage>
        <taxon>Eukaryota</taxon>
        <taxon>Viridiplantae</taxon>
        <taxon>Streptophyta</taxon>
        <taxon>Embryophyta</taxon>
        <taxon>Tracheophyta</taxon>
        <taxon>Spermatophyta</taxon>
        <taxon>Magnoliopsida</taxon>
        <taxon>eudicotyledons</taxon>
        <taxon>Gunneridae</taxon>
        <taxon>Pentapetalae</taxon>
        <taxon>rosids</taxon>
        <taxon>fabids</taxon>
        <taxon>Rosales</taxon>
        <taxon>Cannabaceae</taxon>
        <taxon>Parasponia</taxon>
    </lineage>
</organism>
<comment type="caution">
    <text evidence="2">The sequence shown here is derived from an EMBL/GenBank/DDBJ whole genome shotgun (WGS) entry which is preliminary data.</text>
</comment>
<feature type="compositionally biased region" description="Basic and acidic residues" evidence="1">
    <location>
        <begin position="1"/>
        <end position="23"/>
    </location>
</feature>
<reference evidence="3" key="1">
    <citation type="submission" date="2016-06" db="EMBL/GenBank/DDBJ databases">
        <title>Parallel loss of symbiosis genes in relatives of nitrogen-fixing non-legume Parasponia.</title>
        <authorList>
            <person name="Van Velzen R."/>
            <person name="Holmer R."/>
            <person name="Bu F."/>
            <person name="Rutten L."/>
            <person name="Van Zeijl A."/>
            <person name="Liu W."/>
            <person name="Santuari L."/>
            <person name="Cao Q."/>
            <person name="Sharma T."/>
            <person name="Shen D."/>
            <person name="Roswanjaya Y."/>
            <person name="Wardhani T."/>
            <person name="Kalhor M.S."/>
            <person name="Jansen J."/>
            <person name="Van den Hoogen J."/>
            <person name="Gungor B."/>
            <person name="Hartog M."/>
            <person name="Hontelez J."/>
            <person name="Verver J."/>
            <person name="Yang W.-C."/>
            <person name="Schijlen E."/>
            <person name="Repin R."/>
            <person name="Schilthuizen M."/>
            <person name="Schranz E."/>
            <person name="Heidstra R."/>
            <person name="Miyata K."/>
            <person name="Fedorova E."/>
            <person name="Kohlen W."/>
            <person name="Bisseling T."/>
            <person name="Smit S."/>
            <person name="Geurts R."/>
        </authorList>
    </citation>
    <scope>NUCLEOTIDE SEQUENCE [LARGE SCALE GENOMIC DNA]</scope>
    <source>
        <strain evidence="3">cv. WU1-14</strain>
    </source>
</reference>
<name>A0A2P5C1G9_PARAD</name>
<feature type="non-terminal residue" evidence="2">
    <location>
        <position position="34"/>
    </location>
</feature>
<keyword evidence="3" id="KW-1185">Reference proteome</keyword>
<gene>
    <name evidence="2" type="ORF">PanWU01x14_191430</name>
</gene>
<proteinExistence type="predicted"/>
<sequence length="34" mass="3975">MVLGSSEKETKERVGEREREMRSLRGSGIFSLRY</sequence>
<evidence type="ECO:0000313" key="2">
    <source>
        <dbReference type="EMBL" id="PON54897.1"/>
    </source>
</evidence>
<protein>
    <submittedName>
        <fullName evidence="2">Uncharacterized protein</fullName>
    </submittedName>
</protein>
<dbReference type="Proteomes" id="UP000237105">
    <property type="component" value="Unassembled WGS sequence"/>
</dbReference>
<dbReference type="AlphaFoldDB" id="A0A2P5C1G9"/>
<accession>A0A2P5C1G9</accession>